<keyword evidence="9" id="KW-0966">Cell projection</keyword>
<evidence type="ECO:0000256" key="2">
    <source>
        <dbReference type="ARBA" id="ARBA00022475"/>
    </source>
</evidence>
<feature type="domain" description="MotA/TolQ/ExbB proton channel" evidence="8">
    <location>
        <begin position="91"/>
        <end position="185"/>
    </location>
</feature>
<organism evidence="9 10">
    <name type="scientific">Dethiosulfatarculus sandiegensis</name>
    <dbReference type="NCBI Taxonomy" id="1429043"/>
    <lineage>
        <taxon>Bacteria</taxon>
        <taxon>Pseudomonadati</taxon>
        <taxon>Thermodesulfobacteriota</taxon>
        <taxon>Desulfarculia</taxon>
        <taxon>Desulfarculales</taxon>
        <taxon>Desulfarculaceae</taxon>
        <taxon>Dethiosulfatarculus</taxon>
    </lineage>
</organism>
<evidence type="ECO:0000259" key="8">
    <source>
        <dbReference type="Pfam" id="PF01618"/>
    </source>
</evidence>
<keyword evidence="5 7" id="KW-0472">Membrane</keyword>
<protein>
    <submittedName>
        <fullName evidence="9">Flagellar motor protein MotA</fullName>
    </submittedName>
</protein>
<proteinExistence type="inferred from homology"/>
<dbReference type="AlphaFoldDB" id="A0A0D2JCK7"/>
<gene>
    <name evidence="9" type="ORF">X474_00795</name>
</gene>
<keyword evidence="10" id="KW-1185">Reference proteome</keyword>
<dbReference type="InterPro" id="IPR002898">
    <property type="entry name" value="MotA_ExbB_proton_chnl"/>
</dbReference>
<comment type="subcellular location">
    <subcellularLocation>
        <location evidence="1">Cell membrane</location>
        <topology evidence="1">Multi-pass membrane protein</topology>
    </subcellularLocation>
    <subcellularLocation>
        <location evidence="6">Membrane</location>
        <topology evidence="6">Multi-pass membrane protein</topology>
    </subcellularLocation>
</comment>
<comment type="similarity">
    <text evidence="6">Belongs to the exbB/tolQ family.</text>
</comment>
<feature type="transmembrane region" description="Helical" evidence="7">
    <location>
        <begin position="106"/>
        <end position="130"/>
    </location>
</feature>
<keyword evidence="6" id="KW-0653">Protein transport</keyword>
<keyword evidence="3 7" id="KW-0812">Transmembrane</keyword>
<keyword evidence="4 7" id="KW-1133">Transmembrane helix</keyword>
<dbReference type="Pfam" id="PF01618">
    <property type="entry name" value="MotA_ExbB"/>
    <property type="match status" value="1"/>
</dbReference>
<dbReference type="STRING" id="1429043.X474_00795"/>
<evidence type="ECO:0000256" key="3">
    <source>
        <dbReference type="ARBA" id="ARBA00022692"/>
    </source>
</evidence>
<evidence type="ECO:0000313" key="9">
    <source>
        <dbReference type="EMBL" id="KIX15874.1"/>
    </source>
</evidence>
<evidence type="ECO:0000256" key="5">
    <source>
        <dbReference type="ARBA" id="ARBA00023136"/>
    </source>
</evidence>
<dbReference type="EMBL" id="AZAC01000001">
    <property type="protein sequence ID" value="KIX15874.1"/>
    <property type="molecule type" value="Genomic_DNA"/>
</dbReference>
<keyword evidence="2" id="KW-1003">Cell membrane</keyword>
<keyword evidence="9" id="KW-0969">Cilium</keyword>
<comment type="caution">
    <text evidence="9">The sequence shown here is derived from an EMBL/GenBank/DDBJ whole genome shotgun (WGS) entry which is preliminary data.</text>
</comment>
<dbReference type="PANTHER" id="PTHR30625">
    <property type="entry name" value="PROTEIN TOLQ"/>
    <property type="match status" value="1"/>
</dbReference>
<evidence type="ECO:0000256" key="4">
    <source>
        <dbReference type="ARBA" id="ARBA00022989"/>
    </source>
</evidence>
<dbReference type="RefSeq" id="WP_044346129.1">
    <property type="nucleotide sequence ID" value="NZ_AZAC01000001.1"/>
</dbReference>
<evidence type="ECO:0000256" key="1">
    <source>
        <dbReference type="ARBA" id="ARBA00004651"/>
    </source>
</evidence>
<name>A0A0D2JCK7_9BACT</name>
<dbReference type="GO" id="GO:0005886">
    <property type="term" value="C:plasma membrane"/>
    <property type="evidence" value="ECO:0007669"/>
    <property type="project" value="UniProtKB-SubCell"/>
</dbReference>
<dbReference type="InParanoid" id="A0A0D2JCK7"/>
<dbReference type="PANTHER" id="PTHR30625:SF11">
    <property type="entry name" value="MOTA_TOLQ_EXBB PROTON CHANNEL DOMAIN-CONTAINING PROTEIN"/>
    <property type="match status" value="1"/>
</dbReference>
<feature type="transmembrane region" description="Helical" evidence="7">
    <location>
        <begin position="150"/>
        <end position="175"/>
    </location>
</feature>
<keyword evidence="9" id="KW-0282">Flagellum</keyword>
<accession>A0A0D2JCK7</accession>
<evidence type="ECO:0000256" key="6">
    <source>
        <dbReference type="RuleBase" id="RU004057"/>
    </source>
</evidence>
<feature type="transmembrane region" description="Helical" evidence="7">
    <location>
        <begin position="12"/>
        <end position="35"/>
    </location>
</feature>
<evidence type="ECO:0000313" key="10">
    <source>
        <dbReference type="Proteomes" id="UP000032233"/>
    </source>
</evidence>
<sequence length="207" mass="22954">MNQALETALDFILAGGPVMFPLMAVSIWLWTLIILKLSWVLRIKRDNTDINTARFCLSSGEKPPTNGGPRGRALKHFLTLRTGDQKADLLLWEVSIKRQMPTMWRYLTSIIILSVIAPLLGLLGTVSGMIQTFDVIRIFGTGNAQAMASGISEALITTQTGLLVAIPGLLAGHALRRQIKKNQMQLVSFQQAVTRWLKSKEAYKCYA</sequence>
<keyword evidence="6" id="KW-0813">Transport</keyword>
<dbReference type="Proteomes" id="UP000032233">
    <property type="component" value="Unassembled WGS sequence"/>
</dbReference>
<dbReference type="GO" id="GO:0017038">
    <property type="term" value="P:protein import"/>
    <property type="evidence" value="ECO:0007669"/>
    <property type="project" value="TreeGrafter"/>
</dbReference>
<evidence type="ECO:0000256" key="7">
    <source>
        <dbReference type="SAM" id="Phobius"/>
    </source>
</evidence>
<dbReference type="InterPro" id="IPR050790">
    <property type="entry name" value="ExbB/TolQ_transport"/>
</dbReference>
<reference evidence="9 10" key="1">
    <citation type="submission" date="2013-11" db="EMBL/GenBank/DDBJ databases">
        <title>Metagenomic analysis of a methanogenic consortium involved in long chain n-alkane degradation.</title>
        <authorList>
            <person name="Davidova I.A."/>
            <person name="Callaghan A.V."/>
            <person name="Wawrik B."/>
            <person name="Pruitt S."/>
            <person name="Marks C."/>
            <person name="Duncan K.E."/>
            <person name="Suflita J.M."/>
        </authorList>
    </citation>
    <scope>NUCLEOTIDE SEQUENCE [LARGE SCALE GENOMIC DNA]</scope>
    <source>
        <strain evidence="9 10">SPR</strain>
    </source>
</reference>